<accession>A0AAW2KMP0</accession>
<dbReference type="EMBL" id="JACGWK010000052">
    <property type="protein sequence ID" value="KAL0307924.1"/>
    <property type="molecule type" value="Genomic_DNA"/>
</dbReference>
<dbReference type="PANTHER" id="PTHR34222:SF99">
    <property type="entry name" value="PROTEIN, PUTATIVE-RELATED"/>
    <property type="match status" value="1"/>
</dbReference>
<dbReference type="PANTHER" id="PTHR34222">
    <property type="entry name" value="GAG_PRE-INTEGRS DOMAIN-CONTAINING PROTEIN"/>
    <property type="match status" value="1"/>
</dbReference>
<dbReference type="InterPro" id="IPR025724">
    <property type="entry name" value="GAG-pre-integrase_dom"/>
</dbReference>
<feature type="domain" description="GAG-pre-integrase" evidence="2">
    <location>
        <begin position="248"/>
        <end position="290"/>
    </location>
</feature>
<dbReference type="AlphaFoldDB" id="A0AAW2KMP0"/>
<reference evidence="3" key="2">
    <citation type="journal article" date="2024" name="Plant">
        <title>Genomic evolution and insights into agronomic trait innovations of Sesamum species.</title>
        <authorList>
            <person name="Miao H."/>
            <person name="Wang L."/>
            <person name="Qu L."/>
            <person name="Liu H."/>
            <person name="Sun Y."/>
            <person name="Le M."/>
            <person name="Wang Q."/>
            <person name="Wei S."/>
            <person name="Zheng Y."/>
            <person name="Lin W."/>
            <person name="Duan Y."/>
            <person name="Cao H."/>
            <person name="Xiong S."/>
            <person name="Wang X."/>
            <person name="Wei L."/>
            <person name="Li C."/>
            <person name="Ma Q."/>
            <person name="Ju M."/>
            <person name="Zhao R."/>
            <person name="Li G."/>
            <person name="Mu C."/>
            <person name="Tian Q."/>
            <person name="Mei H."/>
            <person name="Zhang T."/>
            <person name="Gao T."/>
            <person name="Zhang H."/>
        </authorList>
    </citation>
    <scope>NUCLEOTIDE SEQUENCE</scope>
    <source>
        <strain evidence="3">G01</strain>
    </source>
</reference>
<evidence type="ECO:0000259" key="2">
    <source>
        <dbReference type="Pfam" id="PF13976"/>
    </source>
</evidence>
<sequence length="359" mass="41079">MADMVLSALFHVIDAKISYNMLLGHPWLHKNAVVPSIWQQCFKYCHNGIVKKVLGDNKPFTETESHFDDVSKEILDAFIYASVRSLWLELESRYRGSNGPMIYNLEREISFIAQGEMSVTAYFTKIKMLWDELTCLDPIPPCACTAHRQIVEQEASRQLMRFLMGLNNVFQHVRSQILLMEPRPHVQTVFSMVLRVEKQLQVQDLTAKETLAIGKLVGQLYILDHTLFIVPKKIHDISFSCEHLNFVLPSIDDNSAILWHKRLGHASVETIHHISSIKVNDFSSFCPCDEPHNYKQAVEGPKWGETMNQELLALEKNDTWAITPLPPGKKAIPEEPNSCNNQNTRENDLSPSKLNCQRV</sequence>
<feature type="region of interest" description="Disordered" evidence="1">
    <location>
        <begin position="326"/>
        <end position="355"/>
    </location>
</feature>
<organism evidence="3">
    <name type="scientific">Sesamum angustifolium</name>
    <dbReference type="NCBI Taxonomy" id="2727405"/>
    <lineage>
        <taxon>Eukaryota</taxon>
        <taxon>Viridiplantae</taxon>
        <taxon>Streptophyta</taxon>
        <taxon>Embryophyta</taxon>
        <taxon>Tracheophyta</taxon>
        <taxon>Spermatophyta</taxon>
        <taxon>Magnoliopsida</taxon>
        <taxon>eudicotyledons</taxon>
        <taxon>Gunneridae</taxon>
        <taxon>Pentapetalae</taxon>
        <taxon>asterids</taxon>
        <taxon>lamiids</taxon>
        <taxon>Lamiales</taxon>
        <taxon>Pedaliaceae</taxon>
        <taxon>Sesamum</taxon>
    </lineage>
</organism>
<proteinExistence type="predicted"/>
<feature type="compositionally biased region" description="Polar residues" evidence="1">
    <location>
        <begin position="337"/>
        <end position="355"/>
    </location>
</feature>
<comment type="caution">
    <text evidence="3">The sequence shown here is derived from an EMBL/GenBank/DDBJ whole genome shotgun (WGS) entry which is preliminary data.</text>
</comment>
<evidence type="ECO:0000313" key="3">
    <source>
        <dbReference type="EMBL" id="KAL0307924.1"/>
    </source>
</evidence>
<gene>
    <name evidence="3" type="ORF">Sangu_3002700</name>
</gene>
<evidence type="ECO:0000256" key="1">
    <source>
        <dbReference type="SAM" id="MobiDB-lite"/>
    </source>
</evidence>
<name>A0AAW2KMP0_9LAMI</name>
<protein>
    <recommendedName>
        <fullName evidence="2">GAG-pre-integrase domain-containing protein</fullName>
    </recommendedName>
</protein>
<reference evidence="3" key="1">
    <citation type="submission" date="2020-06" db="EMBL/GenBank/DDBJ databases">
        <authorList>
            <person name="Li T."/>
            <person name="Hu X."/>
            <person name="Zhang T."/>
            <person name="Song X."/>
            <person name="Zhang H."/>
            <person name="Dai N."/>
            <person name="Sheng W."/>
            <person name="Hou X."/>
            <person name="Wei L."/>
        </authorList>
    </citation>
    <scope>NUCLEOTIDE SEQUENCE</scope>
    <source>
        <strain evidence="3">G01</strain>
        <tissue evidence="3">Leaf</tissue>
    </source>
</reference>
<dbReference type="Pfam" id="PF13976">
    <property type="entry name" value="gag_pre-integrs"/>
    <property type="match status" value="1"/>
</dbReference>